<accession>A0A1B3B0W3</accession>
<sequence length="305" mass="33652">MARAMDAGDILVSALTQTRNNPPIAGAIMSAQGYGTQAIKNSKREYLHSNTLSRLASANGILYFEYDETLKAEPLVTVLHDIHESVVMVNTKTVHKWHDTEYNEPEFGSIVFAVPDQQDSAVKHSVARLETVSILHNILLDNFIWPAALHDTGCAPLMELDNFMLPIIPSLGIFAPVSVTETSDQIYSYNYISPDGDEFYLGMFPLGMVTFNALRSAWLDMFSSEGKILDSGAFRHHGNISPMVEQALRQLDLDPALMNVSVHPSALVDPEGPSRVTERLTGRSALFLAHTPGPWDRVDLGWNGT</sequence>
<dbReference type="GeneID" id="29067960"/>
<protein>
    <submittedName>
        <fullName evidence="1">Uncharacterized protein</fullName>
    </submittedName>
</protein>
<reference evidence="2" key="1">
    <citation type="submission" date="2016-07" db="EMBL/GenBank/DDBJ databases">
        <authorList>
            <person name="Florea S."/>
            <person name="Webb J.S."/>
            <person name="Jaromczyk J."/>
            <person name="Schardl C.L."/>
        </authorList>
    </citation>
    <scope>NUCLEOTIDE SEQUENCE [LARGE SCALE GENOMIC DNA]</scope>
</reference>
<evidence type="ECO:0000313" key="1">
    <source>
        <dbReference type="EMBL" id="AOE44578.1"/>
    </source>
</evidence>
<evidence type="ECO:0000313" key="2">
    <source>
        <dbReference type="Proteomes" id="UP000203357"/>
    </source>
</evidence>
<dbReference type="RefSeq" id="YP_009291035.1">
    <property type="nucleotide sequence ID" value="NC_031109.1"/>
</dbReference>
<dbReference type="EMBL" id="KX557281">
    <property type="protein sequence ID" value="AOE44578.1"/>
    <property type="molecule type" value="Genomic_DNA"/>
</dbReference>
<dbReference type="OrthoDB" id="40775at10239"/>
<keyword evidence="2" id="KW-1185">Reference proteome</keyword>
<gene>
    <name evidence="1" type="primary">70</name>
    <name evidence="1" type="ORF">SEA_JUMBO_70</name>
</gene>
<name>A0A1B3B0W3_9CAUD</name>
<dbReference type="Proteomes" id="UP000203357">
    <property type="component" value="Segment"/>
</dbReference>
<dbReference type="KEGG" id="vg:29067960"/>
<proteinExistence type="predicted"/>
<organism evidence="1 2">
    <name type="scientific">Gordonia phage Jumbo</name>
    <dbReference type="NCBI Taxonomy" id="1887650"/>
    <lineage>
        <taxon>Viruses</taxon>
        <taxon>Duplodnaviria</taxon>
        <taxon>Heunggongvirae</taxon>
        <taxon>Uroviricota</taxon>
        <taxon>Caudoviricetes</taxon>
        <taxon>Gorjumvirus</taxon>
        <taxon>Gorjumvirus jumbo</taxon>
    </lineage>
</organism>